<evidence type="ECO:0000256" key="6">
    <source>
        <dbReference type="PROSITE-ProRule" id="PRU10137"/>
    </source>
</evidence>
<evidence type="ECO:0000313" key="8">
    <source>
        <dbReference type="EMBL" id="SKA05558.1"/>
    </source>
</evidence>
<keyword evidence="3" id="KW-0238">DNA-binding</keyword>
<dbReference type="CDD" id="cd03768">
    <property type="entry name" value="SR_ResInv"/>
    <property type="match status" value="1"/>
</dbReference>
<evidence type="ECO:0000259" key="7">
    <source>
        <dbReference type="PROSITE" id="PS51736"/>
    </source>
</evidence>
<dbReference type="AlphaFoldDB" id="A0A1T4QQL4"/>
<sequence>MLFGYCRVSTNQQNCERQISAIKKFGVNERFIFTDIASGKSIERKSFLEMLSFLKKGDTVVVKEIDRLGRNRKEIKNIILDFIEKDIELICLDMPYFKELILEKIKNSEGFLEVMANALLDVILEIAEQERKKILNRTKEGREKAKSKGIIFGRPGKISLEKFTFYYKKYMTRDMKACEIQKELKISKQTFYNYIKKMKVEK</sequence>
<organism evidence="8 9">
    <name type="scientific">Cetobacterium ceti</name>
    <dbReference type="NCBI Taxonomy" id="180163"/>
    <lineage>
        <taxon>Bacteria</taxon>
        <taxon>Fusobacteriati</taxon>
        <taxon>Fusobacteriota</taxon>
        <taxon>Fusobacteriia</taxon>
        <taxon>Fusobacteriales</taxon>
        <taxon>Fusobacteriaceae</taxon>
        <taxon>Cetobacterium</taxon>
    </lineage>
</organism>
<dbReference type="InterPro" id="IPR006119">
    <property type="entry name" value="Resolv_N"/>
</dbReference>
<dbReference type="InterPro" id="IPR006118">
    <property type="entry name" value="Recombinase_CS"/>
</dbReference>
<protein>
    <submittedName>
        <fullName evidence="8">Site-specific DNA recombinase</fullName>
    </submittedName>
</protein>
<dbReference type="InterPro" id="IPR050639">
    <property type="entry name" value="SSR_resolvase"/>
</dbReference>
<dbReference type="PROSITE" id="PS00398">
    <property type="entry name" value="RECOMBINASES_2"/>
    <property type="match status" value="1"/>
</dbReference>
<dbReference type="SUPFAM" id="SSF53041">
    <property type="entry name" value="Resolvase-like"/>
    <property type="match status" value="1"/>
</dbReference>
<dbReference type="Gene3D" id="3.40.50.1390">
    <property type="entry name" value="Resolvase, N-terminal catalytic domain"/>
    <property type="match status" value="1"/>
</dbReference>
<reference evidence="8 9" key="1">
    <citation type="submission" date="2017-02" db="EMBL/GenBank/DDBJ databases">
        <authorList>
            <person name="Peterson S.W."/>
        </authorList>
    </citation>
    <scope>NUCLEOTIDE SEQUENCE [LARGE SCALE GENOMIC DNA]</scope>
    <source>
        <strain evidence="8 9">ATCC 700028</strain>
    </source>
</reference>
<evidence type="ECO:0000256" key="4">
    <source>
        <dbReference type="ARBA" id="ARBA00023172"/>
    </source>
</evidence>
<dbReference type="PANTHER" id="PTHR30461">
    <property type="entry name" value="DNA-INVERTASE FROM LAMBDOID PROPHAGE"/>
    <property type="match status" value="1"/>
</dbReference>
<gene>
    <name evidence="8" type="ORF">SAMN02745174_02398</name>
</gene>
<name>A0A1T4QQL4_9FUSO</name>
<dbReference type="Pfam" id="PF00239">
    <property type="entry name" value="Resolvase"/>
    <property type="match status" value="1"/>
</dbReference>
<comment type="similarity">
    <text evidence="1">Belongs to the site-specific recombinase resolvase family.</text>
</comment>
<evidence type="ECO:0000256" key="5">
    <source>
        <dbReference type="PIRSR" id="PIRSR606118-50"/>
    </source>
</evidence>
<evidence type="ECO:0000256" key="3">
    <source>
        <dbReference type="ARBA" id="ARBA00023125"/>
    </source>
</evidence>
<keyword evidence="2" id="KW-0229">DNA integration</keyword>
<dbReference type="PROSITE" id="PS51736">
    <property type="entry name" value="RECOMBINASES_3"/>
    <property type="match status" value="1"/>
</dbReference>
<dbReference type="SMART" id="SM00857">
    <property type="entry name" value="Resolvase"/>
    <property type="match status" value="1"/>
</dbReference>
<evidence type="ECO:0000313" key="9">
    <source>
        <dbReference type="Proteomes" id="UP000191153"/>
    </source>
</evidence>
<proteinExistence type="inferred from homology"/>
<dbReference type="PROSITE" id="PS00397">
    <property type="entry name" value="RECOMBINASES_1"/>
    <property type="match status" value="1"/>
</dbReference>
<dbReference type="PANTHER" id="PTHR30461:SF26">
    <property type="entry name" value="RESOLVASE HOMOLOG YNEB"/>
    <property type="match status" value="1"/>
</dbReference>
<dbReference type="GO" id="GO:0000150">
    <property type="term" value="F:DNA strand exchange activity"/>
    <property type="evidence" value="ECO:0007669"/>
    <property type="project" value="InterPro"/>
</dbReference>
<dbReference type="OrthoDB" id="81716at2"/>
<accession>A0A1T4QQL4</accession>
<dbReference type="Gene3D" id="6.10.250.10">
    <property type="match status" value="1"/>
</dbReference>
<keyword evidence="9" id="KW-1185">Reference proteome</keyword>
<evidence type="ECO:0000256" key="1">
    <source>
        <dbReference type="ARBA" id="ARBA00009913"/>
    </source>
</evidence>
<dbReference type="GO" id="GO:0015074">
    <property type="term" value="P:DNA integration"/>
    <property type="evidence" value="ECO:0007669"/>
    <property type="project" value="UniProtKB-KW"/>
</dbReference>
<dbReference type="GO" id="GO:0003677">
    <property type="term" value="F:DNA binding"/>
    <property type="evidence" value="ECO:0007669"/>
    <property type="project" value="UniProtKB-KW"/>
</dbReference>
<keyword evidence="4" id="KW-0233">DNA recombination</keyword>
<feature type="domain" description="Resolvase/invertase-type recombinase catalytic" evidence="7">
    <location>
        <begin position="1"/>
        <end position="149"/>
    </location>
</feature>
<feature type="active site" description="O-(5'-phospho-DNA)-serine intermediate" evidence="5 6">
    <location>
        <position position="9"/>
    </location>
</feature>
<dbReference type="Proteomes" id="UP000191153">
    <property type="component" value="Unassembled WGS sequence"/>
</dbReference>
<evidence type="ECO:0000256" key="2">
    <source>
        <dbReference type="ARBA" id="ARBA00022908"/>
    </source>
</evidence>
<dbReference type="EMBL" id="FUWX01000028">
    <property type="protein sequence ID" value="SKA05558.1"/>
    <property type="molecule type" value="Genomic_DNA"/>
</dbReference>
<dbReference type="RefSeq" id="WP_078694823.1">
    <property type="nucleotide sequence ID" value="NZ_FUWX01000028.1"/>
</dbReference>
<dbReference type="InterPro" id="IPR036162">
    <property type="entry name" value="Resolvase-like_N_sf"/>
</dbReference>